<dbReference type="AlphaFoldDB" id="A0A1H0JWR8"/>
<accession>A0A1H0JWR8</accession>
<sequence>MSANAAKSSFTYQHGTAAHDTWSDGACTDGMCSVQHLNWRWSVAAGGRVETTFTLSGTPRPGRVIGERIKRGTCNEAILDWTITTGQKHLDNGTLQGDRSSQPLALPLPADATTVTVTATRRDNHSCETTLDWVDSLRP</sequence>
<dbReference type="STRING" id="641025.SAMN05421507_102668"/>
<dbReference type="RefSeq" id="WP_176959667.1">
    <property type="nucleotide sequence ID" value="NZ_FNIX01000002.1"/>
</dbReference>
<evidence type="ECO:0000313" key="2">
    <source>
        <dbReference type="Proteomes" id="UP000199691"/>
    </source>
</evidence>
<keyword evidence="2" id="KW-1185">Reference proteome</keyword>
<name>A0A1H0JWR8_9PSEU</name>
<proteinExistence type="predicted"/>
<dbReference type="Proteomes" id="UP000199691">
    <property type="component" value="Unassembled WGS sequence"/>
</dbReference>
<organism evidence="1 2">
    <name type="scientific">Lentzea jiangxiensis</name>
    <dbReference type="NCBI Taxonomy" id="641025"/>
    <lineage>
        <taxon>Bacteria</taxon>
        <taxon>Bacillati</taxon>
        <taxon>Actinomycetota</taxon>
        <taxon>Actinomycetes</taxon>
        <taxon>Pseudonocardiales</taxon>
        <taxon>Pseudonocardiaceae</taxon>
        <taxon>Lentzea</taxon>
    </lineage>
</organism>
<reference evidence="2" key="1">
    <citation type="submission" date="2016-10" db="EMBL/GenBank/DDBJ databases">
        <authorList>
            <person name="Varghese N."/>
            <person name="Submissions S."/>
        </authorList>
    </citation>
    <scope>NUCLEOTIDE SEQUENCE [LARGE SCALE GENOMIC DNA]</scope>
    <source>
        <strain evidence="2">CGMCC 4.6609</strain>
    </source>
</reference>
<evidence type="ECO:0000313" key="1">
    <source>
        <dbReference type="EMBL" id="SDO48060.1"/>
    </source>
</evidence>
<dbReference type="EMBL" id="FNIX01000002">
    <property type="protein sequence ID" value="SDO48060.1"/>
    <property type="molecule type" value="Genomic_DNA"/>
</dbReference>
<gene>
    <name evidence="1" type="ORF">SAMN05421507_102668</name>
</gene>
<protein>
    <submittedName>
        <fullName evidence="1">Uncharacterized protein</fullName>
    </submittedName>
</protein>